<dbReference type="InterPro" id="IPR015424">
    <property type="entry name" value="PyrdxlP-dep_Trfase"/>
</dbReference>
<evidence type="ECO:0000313" key="1">
    <source>
        <dbReference type="EMBL" id="HGT71155.1"/>
    </source>
</evidence>
<dbReference type="InterPro" id="IPR015422">
    <property type="entry name" value="PyrdxlP-dep_Trfase_small"/>
</dbReference>
<name>A0A7C4R3E2_UNCC3</name>
<reference evidence="1" key="1">
    <citation type="journal article" date="2020" name="mSystems">
        <title>Genome- and Community-Level Interaction Insights into Carbon Utilization and Element Cycling Functions of Hydrothermarchaeota in Hydrothermal Sediment.</title>
        <authorList>
            <person name="Zhou Z."/>
            <person name="Liu Y."/>
            <person name="Xu W."/>
            <person name="Pan J."/>
            <person name="Luo Z.H."/>
            <person name="Li M."/>
        </authorList>
    </citation>
    <scope>NUCLEOTIDE SEQUENCE [LARGE SCALE GENOMIC DNA]</scope>
    <source>
        <strain evidence="1">SpSt-579</strain>
    </source>
</reference>
<dbReference type="EMBL" id="DSYQ01000011">
    <property type="protein sequence ID" value="HGT71155.1"/>
    <property type="molecule type" value="Genomic_DNA"/>
</dbReference>
<proteinExistence type="predicted"/>
<dbReference type="Pfam" id="PF01041">
    <property type="entry name" value="DegT_DnrJ_EryC1"/>
    <property type="match status" value="1"/>
</dbReference>
<dbReference type="Gene3D" id="3.90.1150.10">
    <property type="entry name" value="Aspartate Aminotransferase, domain 1"/>
    <property type="match status" value="1"/>
</dbReference>
<keyword evidence="1" id="KW-0808">Transferase</keyword>
<dbReference type="SUPFAM" id="SSF53383">
    <property type="entry name" value="PLP-dependent transferases"/>
    <property type="match status" value="1"/>
</dbReference>
<gene>
    <name evidence="1" type="ORF">ENT43_02760</name>
</gene>
<sequence>MFKNCNKIKLPIKKKGAVYLRFNIQIENKEILLDESKKQSIFLGNWYSSIIDPKGVNYEKIGYKIGSCPIAEKVARLSVNLPTYPGLTEEEIKKIAKLILNIYGNKRN</sequence>
<accession>A0A7C4R3E2</accession>
<comment type="caution">
    <text evidence="1">The sequence shown here is derived from an EMBL/GenBank/DDBJ whole genome shotgun (WGS) entry which is preliminary data.</text>
</comment>
<dbReference type="AlphaFoldDB" id="A0A7C4R3E2"/>
<dbReference type="InterPro" id="IPR000653">
    <property type="entry name" value="DegT/StrS_aminotransferase"/>
</dbReference>
<dbReference type="GO" id="GO:0008483">
    <property type="term" value="F:transaminase activity"/>
    <property type="evidence" value="ECO:0007669"/>
    <property type="project" value="UniProtKB-KW"/>
</dbReference>
<protein>
    <submittedName>
        <fullName evidence="1">DegT/DnrJ/EryC1/StrS aminotransferase family protein</fullName>
    </submittedName>
</protein>
<keyword evidence="1" id="KW-0032">Aminotransferase</keyword>
<organism evidence="1">
    <name type="scientific">candidate division CPR3 bacterium</name>
    <dbReference type="NCBI Taxonomy" id="2268181"/>
    <lineage>
        <taxon>Bacteria</taxon>
        <taxon>Bacteria division CPR3</taxon>
    </lineage>
</organism>